<dbReference type="GO" id="GO:0016810">
    <property type="term" value="F:hydrolase activity, acting on carbon-nitrogen (but not peptide) bonds"/>
    <property type="evidence" value="ECO:0007669"/>
    <property type="project" value="InterPro"/>
</dbReference>
<feature type="domain" description="NodB homology" evidence="3">
    <location>
        <begin position="78"/>
        <end position="281"/>
    </location>
</feature>
<evidence type="ECO:0000256" key="1">
    <source>
        <dbReference type="ARBA" id="ARBA00004613"/>
    </source>
</evidence>
<keyword evidence="2" id="KW-0732">Signal</keyword>
<dbReference type="PROSITE" id="PS51677">
    <property type="entry name" value="NODB"/>
    <property type="match status" value="1"/>
</dbReference>
<reference evidence="4" key="1">
    <citation type="submission" date="2009-10" db="EMBL/GenBank/DDBJ databases">
        <title>Diversity of trophic interactions inside an arsenic-rich microbial ecosystem.</title>
        <authorList>
            <person name="Bertin P.N."/>
            <person name="Heinrich-Salmeron A."/>
            <person name="Pelletier E."/>
            <person name="Goulhen-Chollet F."/>
            <person name="Arsene-Ploetze F."/>
            <person name="Gallien S."/>
            <person name="Calteau A."/>
            <person name="Vallenet D."/>
            <person name="Casiot C."/>
            <person name="Chane-Woon-Ming B."/>
            <person name="Giloteaux L."/>
            <person name="Barakat M."/>
            <person name="Bonnefoy V."/>
            <person name="Bruneel O."/>
            <person name="Chandler M."/>
            <person name="Cleiss J."/>
            <person name="Duran R."/>
            <person name="Elbaz-Poulichet F."/>
            <person name="Fonknechten N."/>
            <person name="Lauga B."/>
            <person name="Mornico D."/>
            <person name="Ortet P."/>
            <person name="Schaeffer C."/>
            <person name="Siguier P."/>
            <person name="Alexander Thil Smith A."/>
            <person name="Van Dorsselaer A."/>
            <person name="Weissenbach J."/>
            <person name="Medigue C."/>
            <person name="Le Paslier D."/>
        </authorList>
    </citation>
    <scope>NUCLEOTIDE SEQUENCE</scope>
</reference>
<dbReference type="SUPFAM" id="SSF88713">
    <property type="entry name" value="Glycoside hydrolase/deacetylase"/>
    <property type="match status" value="1"/>
</dbReference>
<dbReference type="PANTHER" id="PTHR34216:SF3">
    <property type="entry name" value="POLY-BETA-1,6-N-ACETYL-D-GLUCOSAMINE N-DEACETYLASE"/>
    <property type="match status" value="1"/>
</dbReference>
<evidence type="ECO:0000259" key="3">
    <source>
        <dbReference type="PROSITE" id="PS51677"/>
    </source>
</evidence>
<dbReference type="InterPro" id="IPR051398">
    <property type="entry name" value="Polysacch_Deacetylase"/>
</dbReference>
<comment type="subcellular location">
    <subcellularLocation>
        <location evidence="1">Secreted</location>
    </subcellularLocation>
</comment>
<accession>E6PV89</accession>
<evidence type="ECO:0000313" key="4">
    <source>
        <dbReference type="EMBL" id="CBH98840.1"/>
    </source>
</evidence>
<dbReference type="EMBL" id="CABM01000063">
    <property type="protein sequence ID" value="CBH98840.1"/>
    <property type="molecule type" value="Genomic_DNA"/>
</dbReference>
<dbReference type="Gene3D" id="3.20.20.370">
    <property type="entry name" value="Glycoside hydrolase/deacetylase"/>
    <property type="match status" value="1"/>
</dbReference>
<name>E6PV89_9ZZZZ</name>
<evidence type="ECO:0000256" key="2">
    <source>
        <dbReference type="ARBA" id="ARBA00022729"/>
    </source>
</evidence>
<dbReference type="GO" id="GO:0005576">
    <property type="term" value="C:extracellular region"/>
    <property type="evidence" value="ECO:0007669"/>
    <property type="project" value="UniProtKB-SubCell"/>
</dbReference>
<organism evidence="4">
    <name type="scientific">mine drainage metagenome</name>
    <dbReference type="NCBI Taxonomy" id="410659"/>
    <lineage>
        <taxon>unclassified sequences</taxon>
        <taxon>metagenomes</taxon>
        <taxon>ecological metagenomes</taxon>
    </lineage>
</organism>
<dbReference type="AlphaFoldDB" id="E6PV89"/>
<dbReference type="InterPro" id="IPR011330">
    <property type="entry name" value="Glyco_hydro/deAcase_b/a-brl"/>
</dbReference>
<dbReference type="CDD" id="cd10918">
    <property type="entry name" value="CE4_NodB_like_5s_6s"/>
    <property type="match status" value="1"/>
</dbReference>
<dbReference type="Pfam" id="PF01522">
    <property type="entry name" value="Polysacc_deac_1"/>
    <property type="match status" value="1"/>
</dbReference>
<comment type="caution">
    <text evidence="4">The sequence shown here is derived from an EMBL/GenBank/DDBJ whole genome shotgun (WGS) entry which is preliminary data.</text>
</comment>
<dbReference type="PANTHER" id="PTHR34216">
    <property type="match status" value="1"/>
</dbReference>
<dbReference type="GO" id="GO:0005975">
    <property type="term" value="P:carbohydrate metabolic process"/>
    <property type="evidence" value="ECO:0007669"/>
    <property type="project" value="InterPro"/>
</dbReference>
<gene>
    <name evidence="4" type="ORF">CARN2_4291</name>
</gene>
<protein>
    <submittedName>
        <fullName evidence="4">Putative polysaccharide deacetylase</fullName>
    </submittedName>
</protein>
<sequence>MRRLLATALWPYATIAGALRPGLRILMYHRVASLPAYDQLTVSPARFERQMRQLSARHRVVSLADGLQALGAGLLYSPLVAVTFDDGYLDNLTAAAPILARYGIPATIFVTTRFCDQAASHPRYGQPAQRLHLNWDEVAVLAAAPGITIGSHTLSHPYLPTLGDAQAQREIEDSRREIEARIGQPVDHFCYPSGDLSPRELQLVRQAGYAAAVSVAPGVNQADADRFQLRRTEVTDRDDDFDFALKLAGAFDPLHRLLHARRTRRFVQSHVKPNAPVRTEP</sequence>
<proteinExistence type="predicted"/>
<dbReference type="InterPro" id="IPR002509">
    <property type="entry name" value="NODB_dom"/>
</dbReference>